<feature type="transmembrane region" description="Helical" evidence="1">
    <location>
        <begin position="170"/>
        <end position="188"/>
    </location>
</feature>
<evidence type="ECO:0000259" key="2">
    <source>
        <dbReference type="PROSITE" id="PS50125"/>
    </source>
</evidence>
<keyword evidence="4" id="KW-1185">Reference proteome</keyword>
<dbReference type="Proteomes" id="UP000192907">
    <property type="component" value="Unassembled WGS sequence"/>
</dbReference>
<dbReference type="Gene3D" id="3.30.70.1230">
    <property type="entry name" value="Nucleotide cyclase"/>
    <property type="match status" value="1"/>
</dbReference>
<dbReference type="InterPro" id="IPR001054">
    <property type="entry name" value="A/G_cyclase"/>
</dbReference>
<feature type="transmembrane region" description="Helical" evidence="1">
    <location>
        <begin position="89"/>
        <end position="110"/>
    </location>
</feature>
<sequence>MKSSDIIRSINRHAAEHQEDYYGEVNSAFEAAFGHWKLPTCLICIMTLISVLIVNKTGQTLMIFAHVPSCAILAFYTRLVRSGIPAVTVFEAAMTAGVLEFVGICVYYGIYNANLLQSTSIGGVFTILWATAFDHRHFTATIRCIGLSLILAYVPIYFDGSLFQQVSMSALTSISLGFFVNQILILAFKGKFYLVSMSDSSRNHAYEQMKKLVYPHQLYLMQKKESLEATMPRGSAESCIISFDIQGSTAIGHIKNHEFFESVIHDCHTIMMENYDPDTLSANAYMIKEMGDGFLCAVGFPFHCEGKKEQVAYELALRFVEVVNRCSVEFLDDQEAYCSIGIGIGSVVGDFPTSGLKTYDLYGAGIIKATRYESTRKPLLKHLSVSNTHVIIIETTVWECLEEEVQQNLKEYALEKFKVRDHQDVKCLYYQLLDSLPQNLRIIS</sequence>
<dbReference type="GO" id="GO:0009190">
    <property type="term" value="P:cyclic nucleotide biosynthetic process"/>
    <property type="evidence" value="ECO:0007669"/>
    <property type="project" value="InterPro"/>
</dbReference>
<dbReference type="PROSITE" id="PS50125">
    <property type="entry name" value="GUANYLATE_CYCLASE_2"/>
    <property type="match status" value="1"/>
</dbReference>
<keyword evidence="1" id="KW-1133">Transmembrane helix</keyword>
<dbReference type="RefSeq" id="WP_132318018.1">
    <property type="nucleotide sequence ID" value="NZ_FWZT01000006.1"/>
</dbReference>
<feature type="transmembrane region" description="Helical" evidence="1">
    <location>
        <begin position="140"/>
        <end position="158"/>
    </location>
</feature>
<keyword evidence="1" id="KW-0812">Transmembrane</keyword>
<gene>
    <name evidence="3" type="ORF">SAMN06296036_10661</name>
</gene>
<feature type="transmembrane region" description="Helical" evidence="1">
    <location>
        <begin position="116"/>
        <end position="133"/>
    </location>
</feature>
<keyword evidence="1" id="KW-0472">Membrane</keyword>
<evidence type="ECO:0000256" key="1">
    <source>
        <dbReference type="SAM" id="Phobius"/>
    </source>
</evidence>
<dbReference type="EMBL" id="FWZT01000006">
    <property type="protein sequence ID" value="SMF16727.1"/>
    <property type="molecule type" value="Genomic_DNA"/>
</dbReference>
<dbReference type="GO" id="GO:0004016">
    <property type="term" value="F:adenylate cyclase activity"/>
    <property type="evidence" value="ECO:0007669"/>
    <property type="project" value="UniProtKB-ARBA"/>
</dbReference>
<evidence type="ECO:0000313" key="3">
    <source>
        <dbReference type="EMBL" id="SMF16727.1"/>
    </source>
</evidence>
<feature type="transmembrane region" description="Helical" evidence="1">
    <location>
        <begin position="36"/>
        <end position="54"/>
    </location>
</feature>
<dbReference type="SUPFAM" id="SSF55073">
    <property type="entry name" value="Nucleotide cyclase"/>
    <property type="match status" value="1"/>
</dbReference>
<dbReference type="InterPro" id="IPR029787">
    <property type="entry name" value="Nucleotide_cyclase"/>
</dbReference>
<dbReference type="STRING" id="1513793.SAMN06296036_10661"/>
<name>A0A1Y6BR36_9BACT</name>
<organism evidence="3 4">
    <name type="scientific">Pseudobacteriovorax antillogorgiicola</name>
    <dbReference type="NCBI Taxonomy" id="1513793"/>
    <lineage>
        <taxon>Bacteria</taxon>
        <taxon>Pseudomonadati</taxon>
        <taxon>Bdellovibrionota</taxon>
        <taxon>Oligoflexia</taxon>
        <taxon>Oligoflexales</taxon>
        <taxon>Pseudobacteriovoracaceae</taxon>
        <taxon>Pseudobacteriovorax</taxon>
    </lineage>
</organism>
<evidence type="ECO:0000313" key="4">
    <source>
        <dbReference type="Proteomes" id="UP000192907"/>
    </source>
</evidence>
<dbReference type="GO" id="GO:0035556">
    <property type="term" value="P:intracellular signal transduction"/>
    <property type="evidence" value="ECO:0007669"/>
    <property type="project" value="InterPro"/>
</dbReference>
<proteinExistence type="predicted"/>
<reference evidence="4" key="1">
    <citation type="submission" date="2017-04" db="EMBL/GenBank/DDBJ databases">
        <authorList>
            <person name="Varghese N."/>
            <person name="Submissions S."/>
        </authorList>
    </citation>
    <scope>NUCLEOTIDE SEQUENCE [LARGE SCALE GENOMIC DNA]</scope>
    <source>
        <strain evidence="4">RKEM611</strain>
    </source>
</reference>
<protein>
    <submittedName>
        <fullName evidence="3">Adenylate and Guanylate cyclase catalytic domain-containing protein</fullName>
    </submittedName>
</protein>
<dbReference type="OrthoDB" id="7053556at2"/>
<feature type="transmembrane region" description="Helical" evidence="1">
    <location>
        <begin position="60"/>
        <end position="77"/>
    </location>
</feature>
<dbReference type="Pfam" id="PF00211">
    <property type="entry name" value="Guanylate_cyc"/>
    <property type="match status" value="1"/>
</dbReference>
<accession>A0A1Y6BR36</accession>
<dbReference type="AlphaFoldDB" id="A0A1Y6BR36"/>
<feature type="domain" description="Guanylate cyclase" evidence="2">
    <location>
        <begin position="239"/>
        <end position="373"/>
    </location>
</feature>